<dbReference type="EMBL" id="VJMH01001124">
    <property type="protein sequence ID" value="KAF0713085.1"/>
    <property type="molecule type" value="Genomic_DNA"/>
</dbReference>
<keyword evidence="3" id="KW-1185">Reference proteome</keyword>
<gene>
    <name evidence="2" type="primary">Aste57867_4525</name>
    <name evidence="1" type="ORF">As57867_004512</name>
    <name evidence="2" type="ORF">ASTE57867_4525</name>
</gene>
<reference evidence="1" key="2">
    <citation type="submission" date="2019-06" db="EMBL/GenBank/DDBJ databases">
        <title>Genomics analysis of Aphanomyces spp. identifies a new class of oomycete effector associated with host adaptation.</title>
        <authorList>
            <person name="Gaulin E."/>
        </authorList>
    </citation>
    <scope>NUCLEOTIDE SEQUENCE</scope>
    <source>
        <strain evidence="1">CBS 578.67</strain>
    </source>
</reference>
<dbReference type="AlphaFoldDB" id="A0A485KG14"/>
<evidence type="ECO:0000313" key="1">
    <source>
        <dbReference type="EMBL" id="KAF0713085.1"/>
    </source>
</evidence>
<dbReference type="Proteomes" id="UP000332933">
    <property type="component" value="Unassembled WGS sequence"/>
</dbReference>
<sequence length="289" mass="31601">MACANVLCSTALFSTLTRYQDGLPRHMLQLTHAALPNSDLLSALPTLPPNALLTAHLADMVYTHAIMDDWYASHGLAHCLETMIVVVHASPDRRLVLRDLIVFEAALNGRVNVFQWLTLHADLWGGIPHRARALDDYYVEAVVALAASQAHVDVLDALDLDHVIAFGEVALATALHLGHAALAQRCIRWQPSVVHDGALDDDVHPSIHEAMLQWYIDTISPVLTTKAMDTAAWRGDVALLVWLDAQDGITGWSHETMARARAAGQVDAVSFLEAHRYADCVAPPPAMQE</sequence>
<evidence type="ECO:0000313" key="3">
    <source>
        <dbReference type="Proteomes" id="UP000332933"/>
    </source>
</evidence>
<name>A0A485KG14_9STRA</name>
<proteinExistence type="predicted"/>
<organism evidence="2 3">
    <name type="scientific">Aphanomyces stellatus</name>
    <dbReference type="NCBI Taxonomy" id="120398"/>
    <lineage>
        <taxon>Eukaryota</taxon>
        <taxon>Sar</taxon>
        <taxon>Stramenopiles</taxon>
        <taxon>Oomycota</taxon>
        <taxon>Saprolegniomycetes</taxon>
        <taxon>Saprolegniales</taxon>
        <taxon>Verrucalvaceae</taxon>
        <taxon>Aphanomyces</taxon>
    </lineage>
</organism>
<protein>
    <submittedName>
        <fullName evidence="2">Aste57867_4525 protein</fullName>
    </submittedName>
</protein>
<evidence type="ECO:0000313" key="2">
    <source>
        <dbReference type="EMBL" id="VFT81635.1"/>
    </source>
</evidence>
<dbReference type="EMBL" id="CAADRA010001124">
    <property type="protein sequence ID" value="VFT81635.1"/>
    <property type="molecule type" value="Genomic_DNA"/>
</dbReference>
<accession>A0A485KG14</accession>
<reference evidence="2 3" key="1">
    <citation type="submission" date="2019-03" db="EMBL/GenBank/DDBJ databases">
        <authorList>
            <person name="Gaulin E."/>
            <person name="Dumas B."/>
        </authorList>
    </citation>
    <scope>NUCLEOTIDE SEQUENCE [LARGE SCALE GENOMIC DNA]</scope>
    <source>
        <strain evidence="2">CBS 568.67</strain>
    </source>
</reference>